<name>A0A167CAG4_COLIC</name>
<reference evidence="2 3" key="1">
    <citation type="submission" date="2015-06" db="EMBL/GenBank/DDBJ databases">
        <title>Survival trade-offs in plant roots during colonization by closely related pathogenic and mutualistic fungi.</title>
        <authorList>
            <person name="Hacquard S."/>
            <person name="Kracher B."/>
            <person name="Hiruma K."/>
            <person name="Weinman A."/>
            <person name="Muench P."/>
            <person name="Garrido Oter R."/>
            <person name="Ver Loren van Themaat E."/>
            <person name="Dallerey J.-F."/>
            <person name="Damm U."/>
            <person name="Henrissat B."/>
            <person name="Lespinet O."/>
            <person name="Thon M."/>
            <person name="Kemen E."/>
            <person name="McHardy A.C."/>
            <person name="Schulze-Lefert P."/>
            <person name="O'Connell R.J."/>
        </authorList>
    </citation>
    <scope>NUCLEOTIDE SEQUENCE [LARGE SCALE GENOMIC DNA]</scope>
    <source>
        <strain evidence="2 3">MAFF 238704</strain>
    </source>
</reference>
<organism evidence="2 3">
    <name type="scientific">Colletotrichum incanum</name>
    <name type="common">Soybean anthracnose fungus</name>
    <dbReference type="NCBI Taxonomy" id="1573173"/>
    <lineage>
        <taxon>Eukaryota</taxon>
        <taxon>Fungi</taxon>
        <taxon>Dikarya</taxon>
        <taxon>Ascomycota</taxon>
        <taxon>Pezizomycotina</taxon>
        <taxon>Sordariomycetes</taxon>
        <taxon>Hypocreomycetidae</taxon>
        <taxon>Glomerellales</taxon>
        <taxon>Glomerellaceae</taxon>
        <taxon>Colletotrichum</taxon>
        <taxon>Colletotrichum spaethianum species complex</taxon>
    </lineage>
</organism>
<accession>A0A167CAG4</accession>
<dbReference type="InterPro" id="IPR057210">
    <property type="entry name" value="DUF7888"/>
</dbReference>
<evidence type="ECO:0000313" key="3">
    <source>
        <dbReference type="Proteomes" id="UP000076584"/>
    </source>
</evidence>
<protein>
    <recommendedName>
        <fullName evidence="1">DUF7888 domain-containing protein</fullName>
    </recommendedName>
</protein>
<sequence length="214" mass="22483">FAFTSFPIHTHLSLPVAYPSTPTFQTQPIIKMLFKNILTTSVLGLASFGVSSPVPAAERGVIVSSDTGSLDIGQVITDVKREIVARQELAPRAGNSGELASAILTIVSQVNNLIPGLIQGDLANRRVFTQRVAAAVSQQNPGLSVVVCNVGYSVTGNPAQSVTSVSYNAKVGSNVSFDVVVFRKGSTFTRRGDGGFENWAYIVPGCQANGAVLT</sequence>
<feature type="non-terminal residue" evidence="2">
    <location>
        <position position="1"/>
    </location>
</feature>
<evidence type="ECO:0000259" key="1">
    <source>
        <dbReference type="Pfam" id="PF25411"/>
    </source>
</evidence>
<dbReference type="Proteomes" id="UP000076584">
    <property type="component" value="Unassembled WGS sequence"/>
</dbReference>
<proteinExistence type="predicted"/>
<keyword evidence="3" id="KW-1185">Reference proteome</keyword>
<gene>
    <name evidence="2" type="ORF">CI238_12173</name>
</gene>
<dbReference type="EMBL" id="LFIW01001435">
    <property type="protein sequence ID" value="KZL82340.1"/>
    <property type="molecule type" value="Genomic_DNA"/>
</dbReference>
<dbReference type="AlphaFoldDB" id="A0A167CAG4"/>
<feature type="domain" description="DUF7888" evidence="1">
    <location>
        <begin position="99"/>
        <end position="203"/>
    </location>
</feature>
<evidence type="ECO:0000313" key="2">
    <source>
        <dbReference type="EMBL" id="KZL82340.1"/>
    </source>
</evidence>
<comment type="caution">
    <text evidence="2">The sequence shown here is derived from an EMBL/GenBank/DDBJ whole genome shotgun (WGS) entry which is preliminary data.</text>
</comment>
<dbReference type="STRING" id="1573173.A0A167CAG4"/>
<dbReference type="Pfam" id="PF25411">
    <property type="entry name" value="DUF7888"/>
    <property type="match status" value="1"/>
</dbReference>